<reference evidence="2" key="1">
    <citation type="journal article" date="2016" name="Nature">
        <title>Genome evolution in the allotetraploid frog Xenopus laevis.</title>
        <authorList>
            <person name="Session A.M."/>
            <person name="Uno Y."/>
            <person name="Kwon T."/>
            <person name="Chapman J.A."/>
            <person name="Toyoda A."/>
            <person name="Takahashi S."/>
            <person name="Fukui A."/>
            <person name="Hikosaka A."/>
            <person name="Suzuki A."/>
            <person name="Kondo M."/>
            <person name="van Heeringen S.J."/>
            <person name="Quigley I."/>
            <person name="Heinz S."/>
            <person name="Ogino H."/>
            <person name="Ochi H."/>
            <person name="Hellsten U."/>
            <person name="Lyons J.B."/>
            <person name="Simakov O."/>
            <person name="Putnam N."/>
            <person name="Stites J."/>
            <person name="Kuroki Y."/>
            <person name="Tanaka T."/>
            <person name="Michiue T."/>
            <person name="Watanabe M."/>
            <person name="Bogdanovic O."/>
            <person name="Lister R."/>
            <person name="Georgiou G."/>
            <person name="Paranjpe S.S."/>
            <person name="van Kruijsbergen I."/>
            <person name="Shu S."/>
            <person name="Carlson J."/>
            <person name="Kinoshita T."/>
            <person name="Ohta Y."/>
            <person name="Mawaribuchi S."/>
            <person name="Jenkins J."/>
            <person name="Grimwood J."/>
            <person name="Schmutz J."/>
            <person name="Mitros T."/>
            <person name="Mozaffari S.V."/>
            <person name="Suzuki Y."/>
            <person name="Haramoto Y."/>
            <person name="Yamamoto T.S."/>
            <person name="Takagi C."/>
            <person name="Heald R."/>
            <person name="Miller K."/>
            <person name="Haudenschild C."/>
            <person name="Kitzman J."/>
            <person name="Nakayama T."/>
            <person name="Izutsu Y."/>
            <person name="Robert J."/>
            <person name="Fortriede J."/>
            <person name="Burns K."/>
            <person name="Lotay V."/>
            <person name="Karimi K."/>
            <person name="Yasuoka Y."/>
            <person name="Dichmann D.S."/>
            <person name="Flajnik M.F."/>
            <person name="Houston D.W."/>
            <person name="Shendure J."/>
            <person name="DuPasquier L."/>
            <person name="Vize P.D."/>
            <person name="Zorn A.M."/>
            <person name="Ito M."/>
            <person name="Marcotte E.M."/>
            <person name="Wallingford J.B."/>
            <person name="Ito Y."/>
            <person name="Asashima M."/>
            <person name="Ueno N."/>
            <person name="Matsuda Y."/>
            <person name="Veenstra G.J."/>
            <person name="Fujiyama A."/>
            <person name="Harland R.M."/>
            <person name="Taira M."/>
            <person name="Rokhsar D.S."/>
        </authorList>
    </citation>
    <scope>NUCLEOTIDE SEQUENCE [LARGE SCALE GENOMIC DNA]</scope>
    <source>
        <strain evidence="2">J</strain>
    </source>
</reference>
<gene>
    <name evidence="1" type="ORF">XELAEV_18020167mg</name>
</gene>
<dbReference type="Proteomes" id="UP000694892">
    <property type="component" value="Chromosome 3S"/>
</dbReference>
<protein>
    <submittedName>
        <fullName evidence="1">Uncharacterized protein</fullName>
    </submittedName>
</protein>
<evidence type="ECO:0000313" key="2">
    <source>
        <dbReference type="Proteomes" id="UP000694892"/>
    </source>
</evidence>
<proteinExistence type="predicted"/>
<accession>A0A974D6E0</accession>
<name>A0A974D6E0_XENLA</name>
<dbReference type="EMBL" id="CM004471">
    <property type="protein sequence ID" value="OCT86483.1"/>
    <property type="molecule type" value="Genomic_DNA"/>
</dbReference>
<organism evidence="1 2">
    <name type="scientific">Xenopus laevis</name>
    <name type="common">African clawed frog</name>
    <dbReference type="NCBI Taxonomy" id="8355"/>
    <lineage>
        <taxon>Eukaryota</taxon>
        <taxon>Metazoa</taxon>
        <taxon>Chordata</taxon>
        <taxon>Craniata</taxon>
        <taxon>Vertebrata</taxon>
        <taxon>Euteleostomi</taxon>
        <taxon>Amphibia</taxon>
        <taxon>Batrachia</taxon>
        <taxon>Anura</taxon>
        <taxon>Pipoidea</taxon>
        <taxon>Pipidae</taxon>
        <taxon>Xenopodinae</taxon>
        <taxon>Xenopus</taxon>
        <taxon>Xenopus</taxon>
    </lineage>
</organism>
<dbReference type="AlphaFoldDB" id="A0A974D6E0"/>
<evidence type="ECO:0000313" key="1">
    <source>
        <dbReference type="EMBL" id="OCT86483.1"/>
    </source>
</evidence>
<sequence>MNKTFLLCLPLIHSVTHSLALIFTRARFLAKTPFGAIVFCGTVGIFSRNICPFSGGGGLGVLVQQLLLENLGLVWRFASTCGTVFKCVGACGYVCRDRLLT</sequence>